<evidence type="ECO:0000259" key="1">
    <source>
        <dbReference type="Pfam" id="PF02492"/>
    </source>
</evidence>
<dbReference type="InterPro" id="IPR051316">
    <property type="entry name" value="Zinc-reg_GTPase_activator"/>
</dbReference>
<reference evidence="2 3" key="1">
    <citation type="submission" date="2019-03" db="EMBL/GenBank/DDBJ databases">
        <title>Genomic Encyclopedia of Type Strains, Phase IV (KMG-IV): sequencing the most valuable type-strain genomes for metagenomic binning, comparative biology and taxonomic classification.</title>
        <authorList>
            <person name="Goeker M."/>
        </authorList>
    </citation>
    <scope>NUCLEOTIDE SEQUENCE [LARGE SCALE GENOMIC DNA]</scope>
    <source>
        <strain evidence="2 3">DSM 45934</strain>
    </source>
</reference>
<dbReference type="GO" id="GO:0005737">
    <property type="term" value="C:cytoplasm"/>
    <property type="evidence" value="ECO:0007669"/>
    <property type="project" value="TreeGrafter"/>
</dbReference>
<dbReference type="SUPFAM" id="SSF52540">
    <property type="entry name" value="P-loop containing nucleoside triphosphate hydrolases"/>
    <property type="match status" value="1"/>
</dbReference>
<dbReference type="InterPro" id="IPR027417">
    <property type="entry name" value="P-loop_NTPase"/>
</dbReference>
<name>A0A4R2IUS0_9PSEU</name>
<comment type="caution">
    <text evidence="2">The sequence shown here is derived from an EMBL/GenBank/DDBJ whole genome shotgun (WGS) entry which is preliminary data.</text>
</comment>
<dbReference type="OrthoDB" id="9808822at2"/>
<evidence type="ECO:0000313" key="3">
    <source>
        <dbReference type="Proteomes" id="UP000295680"/>
    </source>
</evidence>
<protein>
    <submittedName>
        <fullName evidence="2">CobW/HypB/UreG family nucleotide-binding protein</fullName>
    </submittedName>
</protein>
<gene>
    <name evidence="2" type="ORF">EV192_11548</name>
</gene>
<organism evidence="2 3">
    <name type="scientific">Actinocrispum wychmicini</name>
    <dbReference type="NCBI Taxonomy" id="1213861"/>
    <lineage>
        <taxon>Bacteria</taxon>
        <taxon>Bacillati</taxon>
        <taxon>Actinomycetota</taxon>
        <taxon>Actinomycetes</taxon>
        <taxon>Pseudonocardiales</taxon>
        <taxon>Pseudonocardiaceae</taxon>
        <taxon>Actinocrispum</taxon>
    </lineage>
</organism>
<evidence type="ECO:0000313" key="2">
    <source>
        <dbReference type="EMBL" id="TCO48827.1"/>
    </source>
</evidence>
<proteinExistence type="predicted"/>
<dbReference type="PANTHER" id="PTHR13748">
    <property type="entry name" value="COBW-RELATED"/>
    <property type="match status" value="1"/>
</dbReference>
<keyword evidence="3" id="KW-1185">Reference proteome</keyword>
<dbReference type="EMBL" id="SLWS01000015">
    <property type="protein sequence ID" value="TCO48827.1"/>
    <property type="molecule type" value="Genomic_DNA"/>
</dbReference>
<dbReference type="Proteomes" id="UP000295680">
    <property type="component" value="Unassembled WGS sequence"/>
</dbReference>
<dbReference type="Gene3D" id="3.40.50.300">
    <property type="entry name" value="P-loop containing nucleotide triphosphate hydrolases"/>
    <property type="match status" value="1"/>
</dbReference>
<feature type="domain" description="CobW/HypB/UreG nucleotide-binding" evidence="1">
    <location>
        <begin position="8"/>
        <end position="179"/>
    </location>
</feature>
<sequence length="360" mass="38200">MMVWFHPVNGFLGAGKTTTLLAAARTLRERGHRPAIITNDQGTDLVDTVLARTATDRVAEVTGGCFCCRFEDLAAAVTSLVEAGADVVLAESVGSCTDLRATVVRPLRREYGDKLRVGPLTAVVDPDRYRLFARAWDLAADSDLAYLYHHQLAEADVIAVNKIDTVAPALLTAVTADLAVRFPMATVVTYSARSGDVDALLDFAEQPDRSTDAELDYDRYAAAEAELAWLNLAVTVTRPGGFQPAAWARTLLETFSLACAESDSTVGHAKLSMADSAGLTKASLTAAGGPVRLDVVQPDAVTSSRAMVNVRVAMPPADLDQAVAAAIAAADTSCDTVSAAEHNRAFRPSYPRPTHRMPAG</sequence>
<dbReference type="Pfam" id="PF02492">
    <property type="entry name" value="cobW"/>
    <property type="match status" value="1"/>
</dbReference>
<dbReference type="PANTHER" id="PTHR13748:SF62">
    <property type="entry name" value="COBW DOMAIN-CONTAINING PROTEIN"/>
    <property type="match status" value="1"/>
</dbReference>
<accession>A0A4R2IUS0</accession>
<dbReference type="InterPro" id="IPR003495">
    <property type="entry name" value="CobW/HypB/UreG_nucleotide-bd"/>
</dbReference>
<dbReference type="AlphaFoldDB" id="A0A4R2IUS0"/>